<dbReference type="PROSITE" id="PS50006">
    <property type="entry name" value="FHA_DOMAIN"/>
    <property type="match status" value="1"/>
</dbReference>
<dbReference type="STRING" id="61595.SAMN05421644_12031"/>
<dbReference type="Pfam" id="PF13676">
    <property type="entry name" value="TIR_2"/>
    <property type="match status" value="1"/>
</dbReference>
<feature type="domain" description="FHA" evidence="1">
    <location>
        <begin position="204"/>
        <end position="257"/>
    </location>
</feature>
<keyword evidence="4" id="KW-1185">Reference proteome</keyword>
<feature type="domain" description="TIR" evidence="2">
    <location>
        <begin position="25"/>
        <end position="168"/>
    </location>
</feature>
<dbReference type="CDD" id="cd00060">
    <property type="entry name" value="FHA"/>
    <property type="match status" value="1"/>
</dbReference>
<dbReference type="AlphaFoldDB" id="A0A1H3FQ99"/>
<dbReference type="InterPro" id="IPR000253">
    <property type="entry name" value="FHA_dom"/>
</dbReference>
<name>A0A1H3FQ99_ALLWA</name>
<reference evidence="4" key="1">
    <citation type="submission" date="2016-10" db="EMBL/GenBank/DDBJ databases">
        <authorList>
            <person name="Varghese N."/>
            <person name="Submissions S."/>
        </authorList>
    </citation>
    <scope>NUCLEOTIDE SEQUENCE [LARGE SCALE GENOMIC DNA]</scope>
    <source>
        <strain evidence="4">DSM 173</strain>
    </source>
</reference>
<dbReference type="PROSITE" id="PS50104">
    <property type="entry name" value="TIR"/>
    <property type="match status" value="1"/>
</dbReference>
<dbReference type="InterPro" id="IPR035897">
    <property type="entry name" value="Toll_tir_struct_dom_sf"/>
</dbReference>
<evidence type="ECO:0000313" key="4">
    <source>
        <dbReference type="Proteomes" id="UP000198672"/>
    </source>
</evidence>
<evidence type="ECO:0000313" key="3">
    <source>
        <dbReference type="EMBL" id="SDX93223.1"/>
    </source>
</evidence>
<dbReference type="Proteomes" id="UP000198672">
    <property type="component" value="Unassembled WGS sequence"/>
</dbReference>
<gene>
    <name evidence="3" type="ORF">SAMN05421644_12031</name>
</gene>
<dbReference type="RefSeq" id="WP_091333624.1">
    <property type="nucleotide sequence ID" value="NZ_FNOW01000020.1"/>
</dbReference>
<organism evidence="3 4">
    <name type="scientific">Allochromatium warmingii</name>
    <name type="common">Chromatium warmingii</name>
    <dbReference type="NCBI Taxonomy" id="61595"/>
    <lineage>
        <taxon>Bacteria</taxon>
        <taxon>Pseudomonadati</taxon>
        <taxon>Pseudomonadota</taxon>
        <taxon>Gammaproteobacteria</taxon>
        <taxon>Chromatiales</taxon>
        <taxon>Chromatiaceae</taxon>
        <taxon>Allochromatium</taxon>
    </lineage>
</organism>
<sequence>MSNAARRDILPQILQHISGIYERFNVARIFISHSSKDAVFVVEYLKPLLEHAGMSVWCSSGDLEWGVDWERQLHQELRRADWFIVVLSPDAADSDWVRAEVHWAMEKRKGSIVPVMLHTCDPSAIHLRLGIVQFVDFRSDLDASATRLLNWLQGNTVLSFAHQTQETRITPLAVEPACRVTLLFDLTIDNSASRPVSLSIDRQCVLGRGVDVDFTLASATVSRYHARLTVINDAHGKQLEITDLQSSNGTYVNDERISGARCLQAGDRVVMGTALLNIRQLLMDFR</sequence>
<dbReference type="InterPro" id="IPR008984">
    <property type="entry name" value="SMAD_FHA_dom_sf"/>
</dbReference>
<dbReference type="Pfam" id="PF00498">
    <property type="entry name" value="FHA"/>
    <property type="match status" value="1"/>
</dbReference>
<dbReference type="SMART" id="SM00240">
    <property type="entry name" value="FHA"/>
    <property type="match status" value="1"/>
</dbReference>
<dbReference type="GO" id="GO:0007165">
    <property type="term" value="P:signal transduction"/>
    <property type="evidence" value="ECO:0007669"/>
    <property type="project" value="InterPro"/>
</dbReference>
<dbReference type="SUPFAM" id="SSF52200">
    <property type="entry name" value="Toll/Interleukin receptor TIR domain"/>
    <property type="match status" value="1"/>
</dbReference>
<evidence type="ECO:0000259" key="1">
    <source>
        <dbReference type="PROSITE" id="PS50006"/>
    </source>
</evidence>
<accession>A0A1H3FQ99</accession>
<dbReference type="Gene3D" id="3.40.50.10140">
    <property type="entry name" value="Toll/interleukin-1 receptor homology (TIR) domain"/>
    <property type="match status" value="1"/>
</dbReference>
<protein>
    <submittedName>
        <fullName evidence="3">FHA domain-containing protein</fullName>
    </submittedName>
</protein>
<dbReference type="InterPro" id="IPR000157">
    <property type="entry name" value="TIR_dom"/>
</dbReference>
<dbReference type="OrthoDB" id="151099at2"/>
<dbReference type="Gene3D" id="2.60.200.20">
    <property type="match status" value="1"/>
</dbReference>
<proteinExistence type="predicted"/>
<dbReference type="SUPFAM" id="SSF49879">
    <property type="entry name" value="SMAD/FHA domain"/>
    <property type="match status" value="1"/>
</dbReference>
<evidence type="ECO:0000259" key="2">
    <source>
        <dbReference type="PROSITE" id="PS50104"/>
    </source>
</evidence>
<dbReference type="EMBL" id="FNOW01000020">
    <property type="protein sequence ID" value="SDX93223.1"/>
    <property type="molecule type" value="Genomic_DNA"/>
</dbReference>